<dbReference type="Proteomes" id="UP000243706">
    <property type="component" value="Chromosome 1"/>
</dbReference>
<dbReference type="AlphaFoldDB" id="A0A240BZZ3"/>
<dbReference type="RefSeq" id="WP_095115727.1">
    <property type="nucleotide sequence ID" value="NZ_BMCB01000010.1"/>
</dbReference>
<dbReference type="EMBL" id="BMCB01000010">
    <property type="protein sequence ID" value="GGA93397.1"/>
    <property type="molecule type" value="Genomic_DNA"/>
</dbReference>
<dbReference type="Proteomes" id="UP000652995">
    <property type="component" value="Unassembled WGS sequence"/>
</dbReference>
<gene>
    <name evidence="1" type="ORF">GCM10007183_17000</name>
    <name evidence="2" type="ORF">SAMEA4412661_00495</name>
</gene>
<name>A0A240BZZ3_9STAP</name>
<dbReference type="OrthoDB" id="2414339at2"/>
<accession>A0A240BZZ3</accession>
<dbReference type="KEGG" id="smus:C7J88_09575"/>
<reference evidence="1" key="4">
    <citation type="submission" date="2024-05" db="EMBL/GenBank/DDBJ databases">
        <authorList>
            <person name="Sun Q."/>
            <person name="Sedlacek I."/>
        </authorList>
    </citation>
    <scope>NUCLEOTIDE SEQUENCE</scope>
    <source>
        <strain evidence="1">CCM 4175</strain>
    </source>
</reference>
<protein>
    <recommendedName>
        <fullName evidence="5">Phage protein</fullName>
    </recommendedName>
</protein>
<evidence type="ECO:0000313" key="2">
    <source>
        <dbReference type="EMBL" id="SNW00623.1"/>
    </source>
</evidence>
<keyword evidence="4" id="KW-1185">Reference proteome</keyword>
<evidence type="ECO:0000313" key="4">
    <source>
        <dbReference type="Proteomes" id="UP000652995"/>
    </source>
</evidence>
<dbReference type="EMBL" id="LT906464">
    <property type="protein sequence ID" value="SNW00623.1"/>
    <property type="molecule type" value="Genomic_DNA"/>
</dbReference>
<evidence type="ECO:0000313" key="3">
    <source>
        <dbReference type="Proteomes" id="UP000243706"/>
    </source>
</evidence>
<evidence type="ECO:0000313" key="1">
    <source>
        <dbReference type="EMBL" id="GGA93397.1"/>
    </source>
</evidence>
<organism evidence="2 3">
    <name type="scientific">Staphylococcus muscae</name>
    <dbReference type="NCBI Taxonomy" id="1294"/>
    <lineage>
        <taxon>Bacteria</taxon>
        <taxon>Bacillati</taxon>
        <taxon>Bacillota</taxon>
        <taxon>Bacilli</taxon>
        <taxon>Bacillales</taxon>
        <taxon>Staphylococcaceae</taxon>
        <taxon>Staphylococcus</taxon>
    </lineage>
</organism>
<sequence>MRSNYGLLARYRLYDKEGYPALLVIPAKEHVRVLGYGPYYKQYDGVYSEKKLKHIKHKSNLYTVEELERFKI</sequence>
<proteinExistence type="predicted"/>
<reference evidence="2 3" key="2">
    <citation type="submission" date="2017-06" db="EMBL/GenBank/DDBJ databases">
        <authorList>
            <consortium name="Pathogen Informatics"/>
        </authorList>
    </citation>
    <scope>NUCLEOTIDE SEQUENCE [LARGE SCALE GENOMIC DNA]</scope>
    <source>
        <strain evidence="2 3">NCTC13833</strain>
    </source>
</reference>
<evidence type="ECO:0008006" key="5">
    <source>
        <dbReference type="Google" id="ProtNLM"/>
    </source>
</evidence>
<reference evidence="4" key="3">
    <citation type="journal article" date="2019" name="Int. J. Syst. Evol. Microbiol.">
        <title>The Global Catalogue of Microorganisms (GCM) 10K type strain sequencing project: providing services to taxonomists for standard genome sequencing and annotation.</title>
        <authorList>
            <consortium name="The Broad Institute Genomics Platform"/>
            <consortium name="The Broad Institute Genome Sequencing Center for Infectious Disease"/>
            <person name="Wu L."/>
            <person name="Ma J."/>
        </authorList>
    </citation>
    <scope>NUCLEOTIDE SEQUENCE [LARGE SCALE GENOMIC DNA]</scope>
    <source>
        <strain evidence="4">CCM 4175</strain>
    </source>
</reference>
<reference evidence="1" key="1">
    <citation type="journal article" date="2014" name="Int. J. Syst. Evol. Microbiol.">
        <title>Complete genome of a new Firmicutes species belonging to the dominant human colonic microbiota ('Ruminococcus bicirculans') reveals two chromosomes and a selective capacity to utilize plant glucans.</title>
        <authorList>
            <consortium name="NISC Comparative Sequencing Program"/>
            <person name="Wegmann U."/>
            <person name="Louis P."/>
            <person name="Goesmann A."/>
            <person name="Henrissat B."/>
            <person name="Duncan S.H."/>
            <person name="Flint H.J."/>
        </authorList>
    </citation>
    <scope>NUCLEOTIDE SEQUENCE</scope>
    <source>
        <strain evidence="1">CCM 4175</strain>
    </source>
</reference>